<reference evidence="4 5" key="1">
    <citation type="journal article" date="2017" name="Gigascience">
        <title>Draft genome of the honey bee ectoparasitic mite, Tropilaelaps mercedesae, is shaped by the parasitic life history.</title>
        <authorList>
            <person name="Dong X."/>
            <person name="Armstrong S.D."/>
            <person name="Xia D."/>
            <person name="Makepeace B.L."/>
            <person name="Darby A.C."/>
            <person name="Kadowaki T."/>
        </authorList>
    </citation>
    <scope>NUCLEOTIDE SEQUENCE [LARGE SCALE GENOMIC DNA]</scope>
    <source>
        <strain evidence="4">Wuxi-XJTLU</strain>
    </source>
</reference>
<dbReference type="InterPro" id="IPR007527">
    <property type="entry name" value="Znf_SWIM"/>
</dbReference>
<dbReference type="PANTHER" id="PTHR33936:SF24">
    <property type="entry name" value="C2H2-TYPE DOMAIN-CONTAINING PROTEIN"/>
    <property type="match status" value="1"/>
</dbReference>
<name>A0A1V9XEN1_9ACAR</name>
<feature type="region of interest" description="Disordered" evidence="2">
    <location>
        <begin position="1097"/>
        <end position="1216"/>
    </location>
</feature>
<dbReference type="EMBL" id="MNPL01013003">
    <property type="protein sequence ID" value="OQR71949.1"/>
    <property type="molecule type" value="Genomic_DNA"/>
</dbReference>
<feature type="domain" description="SWIM-type" evidence="3">
    <location>
        <begin position="472"/>
        <end position="534"/>
    </location>
</feature>
<gene>
    <name evidence="4" type="ORF">BIW11_10681</name>
</gene>
<feature type="compositionally biased region" description="Polar residues" evidence="2">
    <location>
        <begin position="1048"/>
        <end position="1060"/>
    </location>
</feature>
<dbReference type="GO" id="GO:0008270">
    <property type="term" value="F:zinc ion binding"/>
    <property type="evidence" value="ECO:0007669"/>
    <property type="project" value="UniProtKB-KW"/>
</dbReference>
<evidence type="ECO:0000313" key="5">
    <source>
        <dbReference type="Proteomes" id="UP000192247"/>
    </source>
</evidence>
<feature type="compositionally biased region" description="Polar residues" evidence="2">
    <location>
        <begin position="1146"/>
        <end position="1155"/>
    </location>
</feature>
<dbReference type="InterPro" id="IPR052797">
    <property type="entry name" value="RegFact_GeneExpr_CellDeath"/>
</dbReference>
<evidence type="ECO:0000256" key="2">
    <source>
        <dbReference type="SAM" id="MobiDB-lite"/>
    </source>
</evidence>
<protein>
    <recommendedName>
        <fullName evidence="3">SWIM-type domain-containing protein</fullName>
    </recommendedName>
</protein>
<dbReference type="InParanoid" id="A0A1V9XEN1"/>
<feature type="region of interest" description="Disordered" evidence="2">
    <location>
        <begin position="950"/>
        <end position="1064"/>
    </location>
</feature>
<dbReference type="PANTHER" id="PTHR33936">
    <property type="entry name" value="PROTEIN CBG17840"/>
    <property type="match status" value="1"/>
</dbReference>
<feature type="region of interest" description="Disordered" evidence="2">
    <location>
        <begin position="653"/>
        <end position="715"/>
    </location>
</feature>
<sequence>MALFYRTLGLQGTFGGPSTEPPRWCDAFGPFELPWAPDSRTGVGPFLMKVKKRNKIKNNSVMLICEFERREGGCPAYAYVTQEGQLLGRRGLHNHTPLRDYPQCAPGSLNGLSSLPAPPTFAEASALLRDPRRRKQWFRQQPSAPAPATSMPIPDPDTGAMIETEITAANVLEISRYAEKRETINGEIRLACPVPGCKHVSKKGGIYKHLRMLHMNLPDRGSGDLSFCDEKLCPICKQDKVTHEDLIRHIVHDHDTRLECTEHEFESEEDFKKWKERTEQEEMSAFALRSGKNRAPLGTYICCRAGRKHRRSPLSRLLGFECPASMVVERRNNRLYVWFWRTHIGHRPAVVDVTLSSEDRLWVKECILNRMNNRDIILQGMGGYLGGNPRRVHLLDSQDIENIVRHFDLKELRGDIKSKHFKNEDLRKVRLARYIKRTMGSDKPMEAALNRAYHNQSQPKRSMVQDRLTGFYTVTGEEEADRGIVFPRRANHRECEHICDFCNICVHRYGCTCSAFMCDGLMCDHIHTVAMLAGAPGDEWLDPALRRETFGLDEALLRLARINYKERLEKMLPLLDEFARLVKADQHLIDLDKLQELLDSGIAMVKACPRPPLTLDDEAPADILATQKDPDIFDFTDDELSLPAPRSMGLGLKARPSGARPSSLSPLTATPTSAKTDPKLARAAGVAVSTTPAPGTTRALANIPRPTGQVQTGLGFSNEHIRPTYSRRANRLAAPVRLTRPATLGSAATLNTTARPAVASRAICPPTTTTKPLGVRIRLPVPLGPATKPSIVPTGTASVGLPISQPDGNANPPTLTSALPAAVGKGGALAMPTRLMVPLPQLLAAGLRPGSVAIIRKGPPPPGAVLVRGPVPPVLLNSRMPLSASVAKAIAPVDNVESGILRVDQATATLSTAPKIETTLTSANGTVAEEPERSRVALKLEANVTNEGAITENSLSATSQAEDERSDVVGGDRLPIEASQPERAVSVKRESHAEHEIPEKRAKLELEDQGIANGRISSPSWEQPRGGSSEMGVPVNNVGRPIRDEVTNTEPDATAGQRSTLDTHHQAPINVDISQASHSGEPLNTGELSEAFYTNLSRGSSQESGDSFSGSSSQDGSPEPASNRVPAAQLWTESHDTTSSSSWSTREQPVNQEALTSPKPWPERHLGSAPVESSLDTIAEKTRPVDDIGPNVAGVAPPETAQPPLPSHDIVHDTQQ</sequence>
<dbReference type="PROSITE" id="PS50966">
    <property type="entry name" value="ZF_SWIM"/>
    <property type="match status" value="1"/>
</dbReference>
<accession>A0A1V9XEN1</accession>
<dbReference type="Proteomes" id="UP000192247">
    <property type="component" value="Unassembled WGS sequence"/>
</dbReference>
<keyword evidence="1" id="KW-0863">Zinc-finger</keyword>
<evidence type="ECO:0000256" key="1">
    <source>
        <dbReference type="PROSITE-ProRule" id="PRU00325"/>
    </source>
</evidence>
<comment type="caution">
    <text evidence="4">The sequence shown here is derived from an EMBL/GenBank/DDBJ whole genome shotgun (WGS) entry which is preliminary data.</text>
</comment>
<feature type="compositionally biased region" description="Polar residues" evidence="2">
    <location>
        <begin position="950"/>
        <end position="960"/>
    </location>
</feature>
<evidence type="ECO:0000259" key="3">
    <source>
        <dbReference type="PROSITE" id="PS50966"/>
    </source>
</evidence>
<organism evidence="4 5">
    <name type="scientific">Tropilaelaps mercedesae</name>
    <dbReference type="NCBI Taxonomy" id="418985"/>
    <lineage>
        <taxon>Eukaryota</taxon>
        <taxon>Metazoa</taxon>
        <taxon>Ecdysozoa</taxon>
        <taxon>Arthropoda</taxon>
        <taxon>Chelicerata</taxon>
        <taxon>Arachnida</taxon>
        <taxon>Acari</taxon>
        <taxon>Parasitiformes</taxon>
        <taxon>Mesostigmata</taxon>
        <taxon>Gamasina</taxon>
        <taxon>Dermanyssoidea</taxon>
        <taxon>Laelapidae</taxon>
        <taxon>Tropilaelaps</taxon>
    </lineage>
</organism>
<feature type="compositionally biased region" description="Low complexity" evidence="2">
    <location>
        <begin position="661"/>
        <end position="674"/>
    </location>
</feature>
<evidence type="ECO:0000313" key="4">
    <source>
        <dbReference type="EMBL" id="OQR71949.1"/>
    </source>
</evidence>
<dbReference type="OrthoDB" id="6426693at2759"/>
<keyword evidence="1" id="KW-0479">Metal-binding</keyword>
<keyword evidence="1" id="KW-0862">Zinc</keyword>
<feature type="compositionally biased region" description="Low complexity" evidence="2">
    <location>
        <begin position="1097"/>
        <end position="1117"/>
    </location>
</feature>
<feature type="compositionally biased region" description="Basic and acidic residues" evidence="2">
    <location>
        <begin position="985"/>
        <end position="1006"/>
    </location>
</feature>
<proteinExistence type="predicted"/>
<dbReference type="AlphaFoldDB" id="A0A1V9XEN1"/>
<keyword evidence="5" id="KW-1185">Reference proteome</keyword>